<evidence type="ECO:0000256" key="1">
    <source>
        <dbReference type="SAM" id="Phobius"/>
    </source>
</evidence>
<dbReference type="EMBL" id="VFQE01000001">
    <property type="protein sequence ID" value="TQN42573.1"/>
    <property type="molecule type" value="Genomic_DNA"/>
</dbReference>
<dbReference type="RefSeq" id="WP_142025187.1">
    <property type="nucleotide sequence ID" value="NZ_VFQE01000001.1"/>
</dbReference>
<organism evidence="2 3">
    <name type="scientific">Blastococcus colisei</name>
    <dbReference type="NCBI Taxonomy" id="1564162"/>
    <lineage>
        <taxon>Bacteria</taxon>
        <taxon>Bacillati</taxon>
        <taxon>Actinomycetota</taxon>
        <taxon>Actinomycetes</taxon>
        <taxon>Geodermatophilales</taxon>
        <taxon>Geodermatophilaceae</taxon>
        <taxon>Blastococcus</taxon>
    </lineage>
</organism>
<keyword evidence="1" id="KW-0812">Transmembrane</keyword>
<proteinExistence type="predicted"/>
<evidence type="ECO:0000313" key="2">
    <source>
        <dbReference type="EMBL" id="TQN42573.1"/>
    </source>
</evidence>
<reference evidence="2 3" key="1">
    <citation type="submission" date="2019-06" db="EMBL/GenBank/DDBJ databases">
        <title>Sequencing the genomes of 1000 actinobacteria strains.</title>
        <authorList>
            <person name="Klenk H.-P."/>
        </authorList>
    </citation>
    <scope>NUCLEOTIDE SEQUENCE [LARGE SCALE GENOMIC DNA]</scope>
    <source>
        <strain evidence="2 3">DSM 46837</strain>
    </source>
</reference>
<protein>
    <submittedName>
        <fullName evidence="2">Uncharacterized protein</fullName>
    </submittedName>
</protein>
<keyword evidence="1" id="KW-1133">Transmembrane helix</keyword>
<accession>A0A543PET3</accession>
<sequence>MNRGEHLAAVAGLGAGAAVIGVAGLLLHRTLAVAQEIGRYADDIAAAASALRGNTELAGHLTTLGAGAARLRAAADGSAAEGARR</sequence>
<dbReference type="Proteomes" id="UP000319865">
    <property type="component" value="Unassembled WGS sequence"/>
</dbReference>
<comment type="caution">
    <text evidence="2">The sequence shown here is derived from an EMBL/GenBank/DDBJ whole genome shotgun (WGS) entry which is preliminary data.</text>
</comment>
<gene>
    <name evidence="2" type="ORF">FHU33_1977</name>
</gene>
<dbReference type="AlphaFoldDB" id="A0A543PET3"/>
<keyword evidence="1" id="KW-0472">Membrane</keyword>
<keyword evidence="3" id="KW-1185">Reference proteome</keyword>
<feature type="transmembrane region" description="Helical" evidence="1">
    <location>
        <begin position="6"/>
        <end position="27"/>
    </location>
</feature>
<name>A0A543PET3_9ACTN</name>
<evidence type="ECO:0000313" key="3">
    <source>
        <dbReference type="Proteomes" id="UP000319865"/>
    </source>
</evidence>